<accession>A0ABW2AA68</accession>
<protein>
    <submittedName>
        <fullName evidence="1">Uncharacterized protein</fullName>
    </submittedName>
</protein>
<name>A0ABW2AA68_9GAMM</name>
<reference evidence="2" key="1">
    <citation type="journal article" date="2019" name="Int. J. Syst. Evol. Microbiol.">
        <title>The Global Catalogue of Microorganisms (GCM) 10K type strain sequencing project: providing services to taxonomists for standard genome sequencing and annotation.</title>
        <authorList>
            <consortium name="The Broad Institute Genomics Platform"/>
            <consortium name="The Broad Institute Genome Sequencing Center for Infectious Disease"/>
            <person name="Wu L."/>
            <person name="Ma J."/>
        </authorList>
    </citation>
    <scope>NUCLEOTIDE SEQUENCE [LARGE SCALE GENOMIC DNA]</scope>
    <source>
        <strain evidence="2">NBRC 111756</strain>
    </source>
</reference>
<sequence length="66" mass="7505">MEADGKTFDRELIHNYVVAYGRGGPSSEAYELAEKWFWQGKAESDIAFEIFFRGLTVQEEVEQNGG</sequence>
<gene>
    <name evidence="1" type="ORF">ACFQDL_32490</name>
</gene>
<dbReference type="RefSeq" id="WP_379914151.1">
    <property type="nucleotide sequence ID" value="NZ_JBHSWE010000002.1"/>
</dbReference>
<organism evidence="1 2">
    <name type="scientific">Marinobacterium aestuariivivens</name>
    <dbReference type="NCBI Taxonomy" id="1698799"/>
    <lineage>
        <taxon>Bacteria</taxon>
        <taxon>Pseudomonadati</taxon>
        <taxon>Pseudomonadota</taxon>
        <taxon>Gammaproteobacteria</taxon>
        <taxon>Oceanospirillales</taxon>
        <taxon>Oceanospirillaceae</taxon>
        <taxon>Marinobacterium</taxon>
    </lineage>
</organism>
<dbReference type="Proteomes" id="UP001596422">
    <property type="component" value="Unassembled WGS sequence"/>
</dbReference>
<evidence type="ECO:0000313" key="2">
    <source>
        <dbReference type="Proteomes" id="UP001596422"/>
    </source>
</evidence>
<comment type="caution">
    <text evidence="1">The sequence shown here is derived from an EMBL/GenBank/DDBJ whole genome shotgun (WGS) entry which is preliminary data.</text>
</comment>
<keyword evidence="2" id="KW-1185">Reference proteome</keyword>
<evidence type="ECO:0000313" key="1">
    <source>
        <dbReference type="EMBL" id="MFC6674312.1"/>
    </source>
</evidence>
<dbReference type="EMBL" id="JBHSWE010000002">
    <property type="protein sequence ID" value="MFC6674312.1"/>
    <property type="molecule type" value="Genomic_DNA"/>
</dbReference>
<proteinExistence type="predicted"/>